<reference evidence="1" key="1">
    <citation type="submission" date="2023-01" db="EMBL/GenBank/DDBJ databases">
        <title>Metagenome sequencing of chrysophaentin producing Chrysophaeum taylorii.</title>
        <authorList>
            <person name="Davison J."/>
            <person name="Bewley C."/>
        </authorList>
    </citation>
    <scope>NUCLEOTIDE SEQUENCE</scope>
    <source>
        <strain evidence="1">NIES-1699</strain>
    </source>
</reference>
<accession>A0AAD7U669</accession>
<evidence type="ECO:0000313" key="1">
    <source>
        <dbReference type="EMBL" id="KAJ8599046.1"/>
    </source>
</evidence>
<keyword evidence="2" id="KW-1185">Reference proteome</keyword>
<dbReference type="Proteomes" id="UP001230188">
    <property type="component" value="Unassembled WGS sequence"/>
</dbReference>
<sequence>MITPRNGFLRVLFTAGVLSDAHVLELEYDGLSAPLAFSASEDLEEAAQRWAESHPGATGAGCRNATCLVSLLVDTMRARLNDDDTLKRSETYEGLMRHYKAALDLAVPRGVNDQKEFLGVIRDARIVCGEGLKNTPDTKTTAAALAAIEDLVRADEGSLAFGLEQTAGFCSGVADVRATEFATRSPQLAARRGLHQRLANEALRPTLTHGEARLLAASNAAGYAVAAYAALCAASLDKLRAHALKFGATASLEIGSSLAAAWFSSSLARLKRPARGNPLVFPSRGEPFALPWTVRAPGVVAMDERLEFDSAQFGGLHDAALEHAAAQYRWIASRMIPCETTENLTLAAEGLDALASAARRWRARQGAGAHHASLAHLASLAPSASTVAIVAARGLFGRLACIAPQPREGPERVARRIAAAEADAVTAAFAARGVAVVDDFLTADAAAALRDFVLGSTVFTRAYVQGYLGAFLADGFGASPVVQQLADELRTFVFPELLSGAQLRQAWAYVYARRRDDNDGASHPRGIDAHADDADVSVNVWITPDSANLNPRSGGLVIYNSTPPDHWSFERANRDAVAIDDFLQRRTHDAIVVPYKYNRATLLNGFRFHKTDALHFRRGLENHRINLTFLFKVRTIAPL</sequence>
<organism evidence="1 2">
    <name type="scientific">Chrysophaeum taylorii</name>
    <dbReference type="NCBI Taxonomy" id="2483200"/>
    <lineage>
        <taxon>Eukaryota</taxon>
        <taxon>Sar</taxon>
        <taxon>Stramenopiles</taxon>
        <taxon>Ochrophyta</taxon>
        <taxon>Pelagophyceae</taxon>
        <taxon>Pelagomonadales</taxon>
        <taxon>Pelagomonadaceae</taxon>
        <taxon>Chrysophaeum</taxon>
    </lineage>
</organism>
<dbReference type="EMBL" id="JAQMWT010000593">
    <property type="protein sequence ID" value="KAJ8599046.1"/>
    <property type="molecule type" value="Genomic_DNA"/>
</dbReference>
<dbReference type="AlphaFoldDB" id="A0AAD7U669"/>
<comment type="caution">
    <text evidence="1">The sequence shown here is derived from an EMBL/GenBank/DDBJ whole genome shotgun (WGS) entry which is preliminary data.</text>
</comment>
<name>A0AAD7U669_9STRA</name>
<gene>
    <name evidence="1" type="ORF">CTAYLR_009813</name>
</gene>
<evidence type="ECO:0000313" key="2">
    <source>
        <dbReference type="Proteomes" id="UP001230188"/>
    </source>
</evidence>
<protein>
    <submittedName>
        <fullName evidence="1">Uncharacterized protein</fullName>
    </submittedName>
</protein>
<proteinExistence type="predicted"/>